<keyword evidence="2" id="KW-0472">Membrane</keyword>
<evidence type="ECO:0000313" key="3">
    <source>
        <dbReference type="EMBL" id="CEL01311.1"/>
    </source>
</evidence>
<sequence length="142" mass="14701">MQSLLALSRIAVGLGFLTIPGPMAALSRMPFSPEAAIGCRMAGARDIVIGALLYTSLSRSSNPTTTAADARDAKPSSARQGPRNRVWSATQGALVAGMAVDAMDVLACLWGYLDGSLPLTPALLLGGGAAVLLDLGVYCWYF</sequence>
<organism evidence="3 4">
    <name type="scientific">Aspergillus calidoustus</name>
    <dbReference type="NCBI Taxonomy" id="454130"/>
    <lineage>
        <taxon>Eukaryota</taxon>
        <taxon>Fungi</taxon>
        <taxon>Dikarya</taxon>
        <taxon>Ascomycota</taxon>
        <taxon>Pezizomycotina</taxon>
        <taxon>Eurotiomycetes</taxon>
        <taxon>Eurotiomycetidae</taxon>
        <taxon>Eurotiales</taxon>
        <taxon>Aspergillaceae</taxon>
        <taxon>Aspergillus</taxon>
        <taxon>Aspergillus subgen. Nidulantes</taxon>
    </lineage>
</organism>
<dbReference type="OrthoDB" id="4160064at2759"/>
<keyword evidence="4" id="KW-1185">Reference proteome</keyword>
<proteinExistence type="predicted"/>
<gene>
    <name evidence="3" type="ORF">ASPCAL00897</name>
</gene>
<keyword evidence="2" id="KW-1133">Transmembrane helix</keyword>
<name>A0A0U5FW73_ASPCI</name>
<accession>A0A0U5FW73</accession>
<protein>
    <submittedName>
        <fullName evidence="3">Uncharacterized protein</fullName>
    </submittedName>
</protein>
<dbReference type="AlphaFoldDB" id="A0A0U5FW73"/>
<feature type="transmembrane region" description="Helical" evidence="2">
    <location>
        <begin position="6"/>
        <end position="26"/>
    </location>
</feature>
<keyword evidence="2" id="KW-0812">Transmembrane</keyword>
<dbReference type="Proteomes" id="UP000054771">
    <property type="component" value="Unassembled WGS sequence"/>
</dbReference>
<evidence type="ECO:0000313" key="4">
    <source>
        <dbReference type="Proteomes" id="UP000054771"/>
    </source>
</evidence>
<dbReference type="OMA" id="HIHIQSI"/>
<feature type="region of interest" description="Disordered" evidence="1">
    <location>
        <begin position="59"/>
        <end position="83"/>
    </location>
</feature>
<dbReference type="EMBL" id="CDMC01000001">
    <property type="protein sequence ID" value="CEL01311.1"/>
    <property type="molecule type" value="Genomic_DNA"/>
</dbReference>
<reference evidence="4" key="1">
    <citation type="journal article" date="2016" name="Genome Announc.">
        <title>Draft genome sequences of fungus Aspergillus calidoustus.</title>
        <authorList>
            <person name="Horn F."/>
            <person name="Linde J."/>
            <person name="Mattern D.J."/>
            <person name="Walther G."/>
            <person name="Guthke R."/>
            <person name="Scherlach K."/>
            <person name="Martin K."/>
            <person name="Brakhage A.A."/>
            <person name="Petzke L."/>
            <person name="Valiante V."/>
        </authorList>
    </citation>
    <scope>NUCLEOTIDE SEQUENCE [LARGE SCALE GENOMIC DNA]</scope>
    <source>
        <strain evidence="4">SF006504</strain>
    </source>
</reference>
<evidence type="ECO:0000256" key="2">
    <source>
        <dbReference type="SAM" id="Phobius"/>
    </source>
</evidence>
<feature type="transmembrane region" description="Helical" evidence="2">
    <location>
        <begin position="119"/>
        <end position="141"/>
    </location>
</feature>
<evidence type="ECO:0000256" key="1">
    <source>
        <dbReference type="SAM" id="MobiDB-lite"/>
    </source>
</evidence>